<dbReference type="AlphaFoldDB" id="A0A2W5IBJ4"/>
<dbReference type="EMBL" id="QFOZ01000011">
    <property type="protein sequence ID" value="PZP88483.1"/>
    <property type="molecule type" value="Genomic_DNA"/>
</dbReference>
<dbReference type="SUPFAM" id="SSF53474">
    <property type="entry name" value="alpha/beta-Hydrolases"/>
    <property type="match status" value="1"/>
</dbReference>
<dbReference type="Pfam" id="PF00561">
    <property type="entry name" value="Abhydrolase_1"/>
    <property type="match status" value="1"/>
</dbReference>
<evidence type="ECO:0000256" key="1">
    <source>
        <dbReference type="SAM" id="SignalP"/>
    </source>
</evidence>
<dbReference type="Proteomes" id="UP000248606">
    <property type="component" value="Unassembled WGS sequence"/>
</dbReference>
<feature type="signal peptide" evidence="1">
    <location>
        <begin position="1"/>
        <end position="27"/>
    </location>
</feature>
<dbReference type="Gene3D" id="3.40.50.1820">
    <property type="entry name" value="alpha/beta hydrolase"/>
    <property type="match status" value="1"/>
</dbReference>
<sequence length="346" mass="36497">MFQTSKTLATLVASVAIISSTAAVASAAPCYQPLPELDSSTVRSTTEGTGKSATSITDAIMKNGTKPVAPQGVNDWNCKPSADKPNPVVLVHGMSMTANSAWAGLGPVLKEQGYCVYAMNLPKDPDGLMSKAMRIVGLDFGGLSDIEAAATYSAAFINEVLKSTHTDKVDLVGYSEGGTISNLIAHTYGSAHINKIVTMAGINVGINPLSLQDKKAIFKDDGQPAVIGNILNGLSVAAAQMMTGSEISTKLTTPDTVAGINYTNISSKYDEFVMMSKHNPNFQKAVPGATVTNITLQDGCNKDRSDHLTVPYNHRIWALTINALAGQQVKEVPCLVALPFLRSYGD</sequence>
<gene>
    <name evidence="3" type="ORF">DI579_06350</name>
</gene>
<dbReference type="GO" id="GO:0003824">
    <property type="term" value="F:catalytic activity"/>
    <property type="evidence" value="ECO:0007669"/>
    <property type="project" value="UniProtKB-ARBA"/>
</dbReference>
<evidence type="ECO:0000259" key="2">
    <source>
        <dbReference type="Pfam" id="PF00561"/>
    </source>
</evidence>
<dbReference type="InterPro" id="IPR000073">
    <property type="entry name" value="AB_hydrolase_1"/>
</dbReference>
<feature type="domain" description="AB hydrolase-1" evidence="2">
    <location>
        <begin position="86"/>
        <end position="206"/>
    </location>
</feature>
<accession>A0A2W5IBJ4</accession>
<evidence type="ECO:0000313" key="4">
    <source>
        <dbReference type="Proteomes" id="UP000248606"/>
    </source>
</evidence>
<dbReference type="InterPro" id="IPR029058">
    <property type="entry name" value="AB_hydrolase_fold"/>
</dbReference>
<keyword evidence="1" id="KW-0732">Signal</keyword>
<protein>
    <recommendedName>
        <fullName evidence="2">AB hydrolase-1 domain-containing protein</fullName>
    </recommendedName>
</protein>
<proteinExistence type="predicted"/>
<feature type="chain" id="PRO_5015875989" description="AB hydrolase-1 domain-containing protein" evidence="1">
    <location>
        <begin position="28"/>
        <end position="346"/>
    </location>
</feature>
<comment type="caution">
    <text evidence="3">The sequence shown here is derived from an EMBL/GenBank/DDBJ whole genome shotgun (WGS) entry which is preliminary data.</text>
</comment>
<dbReference type="RefSeq" id="WP_290598831.1">
    <property type="nucleotide sequence ID" value="NZ_CAKZIO010000015.1"/>
</dbReference>
<reference evidence="3 4" key="1">
    <citation type="submission" date="2017-08" db="EMBL/GenBank/DDBJ databases">
        <title>Infants hospitalized years apart are colonized by the same room-sourced microbial strains.</title>
        <authorList>
            <person name="Brooks B."/>
            <person name="Olm M.R."/>
            <person name="Firek B.A."/>
            <person name="Baker R."/>
            <person name="Thomas B.C."/>
            <person name="Morowitz M.J."/>
            <person name="Banfield J.F."/>
        </authorList>
    </citation>
    <scope>NUCLEOTIDE SEQUENCE [LARGE SCALE GENOMIC DNA]</scope>
    <source>
        <strain evidence="3">S2_006_000_R1_57</strain>
    </source>
</reference>
<organism evidence="3 4">
    <name type="scientific">Lawsonella clevelandensis</name>
    <dbReference type="NCBI Taxonomy" id="1528099"/>
    <lineage>
        <taxon>Bacteria</taxon>
        <taxon>Bacillati</taxon>
        <taxon>Actinomycetota</taxon>
        <taxon>Actinomycetes</taxon>
        <taxon>Mycobacteriales</taxon>
        <taxon>Lawsonellaceae</taxon>
        <taxon>Lawsonella</taxon>
    </lineage>
</organism>
<name>A0A2W5IBJ4_9ACTN</name>
<evidence type="ECO:0000313" key="3">
    <source>
        <dbReference type="EMBL" id="PZP88483.1"/>
    </source>
</evidence>